<evidence type="ECO:0000256" key="4">
    <source>
        <dbReference type="ARBA" id="ARBA00023002"/>
    </source>
</evidence>
<dbReference type="InterPro" id="IPR027443">
    <property type="entry name" value="IPNS-like_sf"/>
</dbReference>
<keyword evidence="9" id="KW-1185">Reference proteome</keyword>
<dbReference type="AlphaFoldDB" id="A0AAV0HAY4"/>
<dbReference type="InterPro" id="IPR044861">
    <property type="entry name" value="IPNS-like_FE2OG_OXY"/>
</dbReference>
<dbReference type="PROSITE" id="PS51471">
    <property type="entry name" value="FE2OG_OXY"/>
    <property type="match status" value="1"/>
</dbReference>
<comment type="caution">
    <text evidence="8">The sequence shown here is derived from an EMBL/GenBank/DDBJ whole genome shotgun (WGS) entry which is preliminary data.</text>
</comment>
<evidence type="ECO:0000256" key="3">
    <source>
        <dbReference type="ARBA" id="ARBA00022896"/>
    </source>
</evidence>
<dbReference type="GO" id="GO:0016491">
    <property type="term" value="F:oxidoreductase activity"/>
    <property type="evidence" value="ECO:0007669"/>
    <property type="project" value="UniProtKB-KW"/>
</dbReference>
<evidence type="ECO:0000256" key="1">
    <source>
        <dbReference type="ARBA" id="ARBA00008056"/>
    </source>
</evidence>
<evidence type="ECO:0000313" key="9">
    <source>
        <dbReference type="Proteomes" id="UP001154282"/>
    </source>
</evidence>
<evidence type="ECO:0000313" key="8">
    <source>
        <dbReference type="EMBL" id="CAI0381933.1"/>
    </source>
</evidence>
<keyword evidence="4 6" id="KW-0560">Oxidoreductase</keyword>
<dbReference type="PANTHER" id="PTHR47991">
    <property type="entry name" value="OXOGLUTARATE/IRON-DEPENDENT DIOXYGENASE"/>
    <property type="match status" value="1"/>
</dbReference>
<dbReference type="InterPro" id="IPR026992">
    <property type="entry name" value="DIOX_N"/>
</dbReference>
<dbReference type="GO" id="GO:0031418">
    <property type="term" value="F:L-ascorbic acid binding"/>
    <property type="evidence" value="ECO:0007669"/>
    <property type="project" value="UniProtKB-KW"/>
</dbReference>
<evidence type="ECO:0000256" key="6">
    <source>
        <dbReference type="RuleBase" id="RU003682"/>
    </source>
</evidence>
<dbReference type="GO" id="GO:0046872">
    <property type="term" value="F:metal ion binding"/>
    <property type="evidence" value="ECO:0007669"/>
    <property type="project" value="UniProtKB-KW"/>
</dbReference>
<evidence type="ECO:0000256" key="5">
    <source>
        <dbReference type="ARBA" id="ARBA00023004"/>
    </source>
</evidence>
<comment type="similarity">
    <text evidence="1 6">Belongs to the iron/ascorbate-dependent oxidoreductase family.</text>
</comment>
<organism evidence="8 9">
    <name type="scientific">Linum tenue</name>
    <dbReference type="NCBI Taxonomy" id="586396"/>
    <lineage>
        <taxon>Eukaryota</taxon>
        <taxon>Viridiplantae</taxon>
        <taxon>Streptophyta</taxon>
        <taxon>Embryophyta</taxon>
        <taxon>Tracheophyta</taxon>
        <taxon>Spermatophyta</taxon>
        <taxon>Magnoliopsida</taxon>
        <taxon>eudicotyledons</taxon>
        <taxon>Gunneridae</taxon>
        <taxon>Pentapetalae</taxon>
        <taxon>rosids</taxon>
        <taxon>fabids</taxon>
        <taxon>Malpighiales</taxon>
        <taxon>Linaceae</taxon>
        <taxon>Linum</taxon>
    </lineage>
</organism>
<name>A0AAV0HAY4_9ROSI</name>
<gene>
    <name evidence="8" type="ORF">LITE_LOCUS3364</name>
</gene>
<dbReference type="Pfam" id="PF14226">
    <property type="entry name" value="DIOX_N"/>
    <property type="match status" value="1"/>
</dbReference>
<sequence length="366" mass="41137">MEGSELTKLGSSLPVACVQELAKEPLRKLGIPPRYIRPDQHPPNATLPLQLPVIDLHKLSTSHHDDEGGHNSTAELDRLHNASKHWGFFQLINHGVSESLVDRVKAEVEGFFNLPMEEKQKYWQRPGEIEGFGQAFVVSEEQKLDWGDIFFTTALPKHLRKPHLFPNLPLPLRETLEEYSAALKTLALTILNLMAKSLGMDQHDIGILFEQGWQTFRMNYYPPCPQPELVMGLNSHSDAVGLTILLQLTADTQGLQIKQDGHWVPVVPLPNAFIINIGDILEIVSNGIYKSIEHRATVNSDKERISLATFLSPKLDGDLGPAPSLLKNTLSQPEFRRISVADYYKGYFSRELVGKSYVDTMRIHNG</sequence>
<keyword evidence="3" id="KW-0847">Vitamin C</keyword>
<dbReference type="EMBL" id="CAMGYJ010000002">
    <property type="protein sequence ID" value="CAI0381933.1"/>
    <property type="molecule type" value="Genomic_DNA"/>
</dbReference>
<dbReference type="InterPro" id="IPR050295">
    <property type="entry name" value="Plant_2OG-oxidoreductases"/>
</dbReference>
<reference evidence="8" key="1">
    <citation type="submission" date="2022-08" db="EMBL/GenBank/DDBJ databases">
        <authorList>
            <person name="Gutierrez-Valencia J."/>
        </authorList>
    </citation>
    <scope>NUCLEOTIDE SEQUENCE</scope>
</reference>
<dbReference type="SUPFAM" id="SSF51197">
    <property type="entry name" value="Clavaminate synthase-like"/>
    <property type="match status" value="1"/>
</dbReference>
<protein>
    <recommendedName>
        <fullName evidence="7">Fe2OG dioxygenase domain-containing protein</fullName>
    </recommendedName>
</protein>
<dbReference type="InterPro" id="IPR005123">
    <property type="entry name" value="Oxoglu/Fe-dep_dioxygenase_dom"/>
</dbReference>
<keyword evidence="5 6" id="KW-0408">Iron</keyword>
<keyword evidence="2 6" id="KW-0479">Metal-binding</keyword>
<evidence type="ECO:0000256" key="2">
    <source>
        <dbReference type="ARBA" id="ARBA00022723"/>
    </source>
</evidence>
<proteinExistence type="inferred from homology"/>
<dbReference type="Pfam" id="PF03171">
    <property type="entry name" value="2OG-FeII_Oxy"/>
    <property type="match status" value="1"/>
</dbReference>
<dbReference type="Proteomes" id="UP001154282">
    <property type="component" value="Unassembled WGS sequence"/>
</dbReference>
<accession>A0AAV0HAY4</accession>
<dbReference type="FunFam" id="2.60.120.330:FF:000001">
    <property type="entry name" value="Protein SRG1"/>
    <property type="match status" value="1"/>
</dbReference>
<evidence type="ECO:0000259" key="7">
    <source>
        <dbReference type="PROSITE" id="PS51471"/>
    </source>
</evidence>
<dbReference type="Gene3D" id="2.60.120.330">
    <property type="entry name" value="B-lactam Antibiotic, Isopenicillin N Synthase, Chain"/>
    <property type="match status" value="1"/>
</dbReference>
<feature type="domain" description="Fe2OG dioxygenase" evidence="7">
    <location>
        <begin position="212"/>
        <end position="313"/>
    </location>
</feature>